<dbReference type="Gene3D" id="3.40.50.880">
    <property type="match status" value="1"/>
</dbReference>
<keyword evidence="11" id="KW-1185">Reference proteome</keyword>
<dbReference type="InterPro" id="IPR013529">
    <property type="entry name" value="Glyco_hydro_42_N"/>
</dbReference>
<protein>
    <recommendedName>
        <fullName evidence="3">beta-galactosidase</fullName>
        <ecNumber evidence="3">3.2.1.23</ecNumber>
    </recommendedName>
</protein>
<evidence type="ECO:0000256" key="3">
    <source>
        <dbReference type="ARBA" id="ARBA00012756"/>
    </source>
</evidence>
<dbReference type="PANTHER" id="PTHR36447:SF2">
    <property type="entry name" value="BETA-GALACTOSIDASE YESZ"/>
    <property type="match status" value="1"/>
</dbReference>
<evidence type="ECO:0000259" key="9">
    <source>
        <dbReference type="Pfam" id="PF08532"/>
    </source>
</evidence>
<evidence type="ECO:0000256" key="1">
    <source>
        <dbReference type="ARBA" id="ARBA00001412"/>
    </source>
</evidence>
<dbReference type="RefSeq" id="WP_116882641.1">
    <property type="nucleotide sequence ID" value="NZ_CABMMC010000157.1"/>
</dbReference>
<dbReference type="AlphaFoldDB" id="A0A2U1BAC6"/>
<evidence type="ECO:0000256" key="7">
    <source>
        <dbReference type="ARBA" id="ARBA00023295"/>
    </source>
</evidence>
<dbReference type="Gene3D" id="3.20.20.80">
    <property type="entry name" value="Glycosidases"/>
    <property type="match status" value="1"/>
</dbReference>
<dbReference type="EMBL" id="QEKH01000002">
    <property type="protein sequence ID" value="PVY45616.1"/>
    <property type="molecule type" value="Genomic_DNA"/>
</dbReference>
<gene>
    <name evidence="10" type="ORF">C8D82_102188</name>
</gene>
<dbReference type="SUPFAM" id="SSF52317">
    <property type="entry name" value="Class I glutamine amidotransferase-like"/>
    <property type="match status" value="1"/>
</dbReference>
<evidence type="ECO:0000256" key="2">
    <source>
        <dbReference type="ARBA" id="ARBA00005940"/>
    </source>
</evidence>
<comment type="caution">
    <text evidence="10">The sequence shown here is derived from an EMBL/GenBank/DDBJ whole genome shotgun (WGS) entry which is preliminary data.</text>
</comment>
<dbReference type="GeneID" id="78293974"/>
<evidence type="ECO:0000313" key="11">
    <source>
        <dbReference type="Proteomes" id="UP000245959"/>
    </source>
</evidence>
<dbReference type="EC" id="3.2.1.23" evidence="3"/>
<comment type="similarity">
    <text evidence="2">Belongs to the glycosyl hydrolase 42 family.</text>
</comment>
<accession>A0A2U1BAC6</accession>
<dbReference type="InterPro" id="IPR017853">
    <property type="entry name" value="GH"/>
</dbReference>
<dbReference type="Pfam" id="PF08532">
    <property type="entry name" value="Glyco_hydro_42M"/>
    <property type="match status" value="1"/>
</dbReference>
<evidence type="ECO:0000259" key="8">
    <source>
        <dbReference type="Pfam" id="PF02449"/>
    </source>
</evidence>
<evidence type="ECO:0000256" key="5">
    <source>
        <dbReference type="ARBA" id="ARBA00022801"/>
    </source>
</evidence>
<dbReference type="Proteomes" id="UP000245959">
    <property type="component" value="Unassembled WGS sequence"/>
</dbReference>
<dbReference type="GO" id="GO:0046872">
    <property type="term" value="F:metal ion binding"/>
    <property type="evidence" value="ECO:0007669"/>
    <property type="project" value="UniProtKB-KW"/>
</dbReference>
<dbReference type="InterPro" id="IPR029062">
    <property type="entry name" value="Class_I_gatase-like"/>
</dbReference>
<sequence length="689" mass="77685">MKTETFDFFPYGCQYHRAPTPPREEWEDDLAEIARAGYTHVQFRPQWRCHERRRGEFVWDDLDRLFDLAARNRLRVILKAQLENAPDWVFTELGGTRIGFHNQPLDPIAHAAFYVGGWWPCFDNPRVAEAATEFTRQLAERYKGHPALWFYNAWNEPRSRPLGQCRCEHSVASYRDWLRGRYGTIEALNAAFGKAWTAFDTVFPPHSHSDYAELFLWRQWAAEAVAEQVALSVRGFRAADPERTVMCHVGCSSLVQDPACDTSNDFLNAAEVDRYGCSFPIELHPANLIDRNAPLYQSSWLRRVDPGYWCQEFYTNYANWHKEPEPDFIEQAIWMAIASGCRGLTFWQYKSERFGEESNGWGMREIDGSPTRRSERCDRIAGVLKELGADFAASRPARSKAAIWFDLRNDLLMRIEEMRSELNHIEEIRASTDYSCKQAAAADHTILRRLGVTADFVVSGDDLSGCRLLVADAVELVDEAAAAWLTGFVRDGGTLLIGYPFACRDERTWVTPQRPARGLEALTGCRETLRIALPAGEIRNIRWENGAMQAAAGWQVILAPAEDADVVGRWEDGSPAAVRHAFGNGQVVTCGGNFAMAFFRQPDRSAIPPACTLAMELAGLEACDSLLWRCSRYSESCEYRFLFNAGGFTEAEPGRFEPVYTSPGCTSAAGRLGIPPFGTVILRGTPASR</sequence>
<evidence type="ECO:0000313" key="10">
    <source>
        <dbReference type="EMBL" id="PVY45616.1"/>
    </source>
</evidence>
<name>A0A2U1BAC6_9BACT</name>
<keyword evidence="4" id="KW-0479">Metal-binding</keyword>
<dbReference type="OrthoDB" id="9800974at2"/>
<organism evidence="10 11">
    <name type="scientific">Victivallis vadensis</name>
    <dbReference type="NCBI Taxonomy" id="172901"/>
    <lineage>
        <taxon>Bacteria</taxon>
        <taxon>Pseudomonadati</taxon>
        <taxon>Lentisphaerota</taxon>
        <taxon>Lentisphaeria</taxon>
        <taxon>Victivallales</taxon>
        <taxon>Victivallaceae</taxon>
        <taxon>Victivallis</taxon>
    </lineage>
</organism>
<dbReference type="PANTHER" id="PTHR36447">
    <property type="entry name" value="BETA-GALACTOSIDASE GANA"/>
    <property type="match status" value="1"/>
</dbReference>
<dbReference type="SUPFAM" id="SSF51445">
    <property type="entry name" value="(Trans)glycosidases"/>
    <property type="match status" value="1"/>
</dbReference>
<reference evidence="10 11" key="1">
    <citation type="submission" date="2018-04" db="EMBL/GenBank/DDBJ databases">
        <title>Genomic Encyclopedia of Type Strains, Phase IV (KMG-IV): sequencing the most valuable type-strain genomes for metagenomic binning, comparative biology and taxonomic classification.</title>
        <authorList>
            <person name="Goeker M."/>
        </authorList>
    </citation>
    <scope>NUCLEOTIDE SEQUENCE [LARGE SCALE GENOMIC DNA]</scope>
    <source>
        <strain evidence="10 11">DSM 14823</strain>
    </source>
</reference>
<dbReference type="GO" id="GO:0005975">
    <property type="term" value="P:carbohydrate metabolic process"/>
    <property type="evidence" value="ECO:0007669"/>
    <property type="project" value="InterPro"/>
</dbReference>
<dbReference type="InterPro" id="IPR003476">
    <property type="entry name" value="Glyco_hydro_42"/>
</dbReference>
<dbReference type="InterPro" id="IPR013738">
    <property type="entry name" value="Beta_galactosidase_Trimer"/>
</dbReference>
<comment type="catalytic activity">
    <reaction evidence="1">
        <text>Hydrolysis of terminal non-reducing beta-D-galactose residues in beta-D-galactosides.</text>
        <dbReference type="EC" id="3.2.1.23"/>
    </reaction>
</comment>
<keyword evidence="5" id="KW-0378">Hydrolase</keyword>
<dbReference type="CDD" id="cd03143">
    <property type="entry name" value="A4_beta-galactosidase_middle_domain"/>
    <property type="match status" value="1"/>
</dbReference>
<dbReference type="Pfam" id="PF02449">
    <property type="entry name" value="Glyco_hydro_42"/>
    <property type="match status" value="1"/>
</dbReference>
<proteinExistence type="inferred from homology"/>
<feature type="domain" description="Beta-galactosidase trimerisation" evidence="9">
    <location>
        <begin position="400"/>
        <end position="599"/>
    </location>
</feature>
<keyword evidence="6" id="KW-0862">Zinc</keyword>
<keyword evidence="7" id="KW-0326">Glycosidase</keyword>
<dbReference type="GO" id="GO:0004565">
    <property type="term" value="F:beta-galactosidase activity"/>
    <property type="evidence" value="ECO:0007669"/>
    <property type="project" value="UniProtKB-EC"/>
</dbReference>
<dbReference type="GO" id="GO:0009341">
    <property type="term" value="C:beta-galactosidase complex"/>
    <property type="evidence" value="ECO:0007669"/>
    <property type="project" value="InterPro"/>
</dbReference>
<evidence type="ECO:0000256" key="4">
    <source>
        <dbReference type="ARBA" id="ARBA00022723"/>
    </source>
</evidence>
<evidence type="ECO:0000256" key="6">
    <source>
        <dbReference type="ARBA" id="ARBA00022833"/>
    </source>
</evidence>
<feature type="domain" description="Glycoside hydrolase family 42 N-terminal" evidence="8">
    <location>
        <begin position="22"/>
        <end position="380"/>
    </location>
</feature>